<dbReference type="InterPro" id="IPR003594">
    <property type="entry name" value="HATPase_dom"/>
</dbReference>
<organism evidence="17 18">
    <name type="scientific">Fusibacter paucivorans</name>
    <dbReference type="NCBI Taxonomy" id="76009"/>
    <lineage>
        <taxon>Bacteria</taxon>
        <taxon>Bacillati</taxon>
        <taxon>Bacillota</taxon>
        <taxon>Clostridia</taxon>
        <taxon>Eubacteriales</taxon>
        <taxon>Eubacteriales Family XII. Incertae Sedis</taxon>
        <taxon>Fusibacter</taxon>
    </lineage>
</organism>
<dbReference type="Pfam" id="PF02518">
    <property type="entry name" value="HATPase_c"/>
    <property type="match status" value="1"/>
</dbReference>
<feature type="domain" description="HAMP" evidence="16">
    <location>
        <begin position="195"/>
        <end position="247"/>
    </location>
</feature>
<dbReference type="PRINTS" id="PR00344">
    <property type="entry name" value="BCTRLSENSOR"/>
</dbReference>
<dbReference type="Gene3D" id="1.10.8.500">
    <property type="entry name" value="HAMP domain in histidine kinase"/>
    <property type="match status" value="1"/>
</dbReference>
<comment type="subcellular location">
    <subcellularLocation>
        <location evidence="2">Membrane</location>
        <topology evidence="2">Multi-pass membrane protein</topology>
    </subcellularLocation>
</comment>
<dbReference type="Gene3D" id="1.10.287.130">
    <property type="match status" value="1"/>
</dbReference>
<keyword evidence="7" id="KW-0547">Nucleotide-binding</keyword>
<evidence type="ECO:0000256" key="9">
    <source>
        <dbReference type="ARBA" id="ARBA00022840"/>
    </source>
</evidence>
<dbReference type="Pfam" id="PF00512">
    <property type="entry name" value="HisKA"/>
    <property type="match status" value="1"/>
</dbReference>
<dbReference type="Gene3D" id="3.30.450.20">
    <property type="entry name" value="PAS domain"/>
    <property type="match status" value="2"/>
</dbReference>
<comment type="caution">
    <text evidence="17">The sequence shown here is derived from an EMBL/GenBank/DDBJ whole genome shotgun (WGS) entry which is preliminary data.</text>
</comment>
<keyword evidence="12 13" id="KW-0472">Membrane</keyword>
<dbReference type="Pfam" id="PF13188">
    <property type="entry name" value="PAS_8"/>
    <property type="match status" value="1"/>
</dbReference>
<dbReference type="InterPro" id="IPR004358">
    <property type="entry name" value="Sig_transdc_His_kin-like_C"/>
</dbReference>
<evidence type="ECO:0000259" key="15">
    <source>
        <dbReference type="PROSITE" id="PS50112"/>
    </source>
</evidence>
<dbReference type="PROSITE" id="PS50885">
    <property type="entry name" value="HAMP"/>
    <property type="match status" value="1"/>
</dbReference>
<dbReference type="EC" id="2.7.13.3" evidence="3"/>
<dbReference type="CDD" id="cd00082">
    <property type="entry name" value="HisKA"/>
    <property type="match status" value="1"/>
</dbReference>
<evidence type="ECO:0000256" key="1">
    <source>
        <dbReference type="ARBA" id="ARBA00000085"/>
    </source>
</evidence>
<dbReference type="InterPro" id="IPR003661">
    <property type="entry name" value="HisK_dim/P_dom"/>
</dbReference>
<feature type="transmembrane region" description="Helical" evidence="13">
    <location>
        <begin position="12"/>
        <end position="32"/>
    </location>
</feature>
<dbReference type="SUPFAM" id="SSF55874">
    <property type="entry name" value="ATPase domain of HSP90 chaperone/DNA topoisomerase II/histidine kinase"/>
    <property type="match status" value="1"/>
</dbReference>
<dbReference type="EMBL" id="JAHBCL010000017">
    <property type="protein sequence ID" value="MBS7527202.1"/>
    <property type="molecule type" value="Genomic_DNA"/>
</dbReference>
<reference evidence="17 18" key="1">
    <citation type="submission" date="2021-05" db="EMBL/GenBank/DDBJ databases">
        <title>Fusibacter ferrireducens sp. nov., an anaerobic, sulfur- and Fe-reducing bacterium isolated from the mangrove sediment.</title>
        <authorList>
            <person name="Qiu D."/>
        </authorList>
    </citation>
    <scope>NUCLEOTIDE SEQUENCE [LARGE SCALE GENOMIC DNA]</scope>
    <source>
        <strain evidence="17 18">DSM 12116</strain>
    </source>
</reference>
<dbReference type="InterPro" id="IPR000014">
    <property type="entry name" value="PAS"/>
</dbReference>
<dbReference type="Gene3D" id="3.30.565.10">
    <property type="entry name" value="Histidine kinase-like ATPase, C-terminal domain"/>
    <property type="match status" value="1"/>
</dbReference>
<dbReference type="InterPro" id="IPR036890">
    <property type="entry name" value="HATPase_C_sf"/>
</dbReference>
<proteinExistence type="predicted"/>
<evidence type="ECO:0000256" key="12">
    <source>
        <dbReference type="ARBA" id="ARBA00023136"/>
    </source>
</evidence>
<accession>A0ABS5PQK2</accession>
<name>A0ABS5PQK2_9FIRM</name>
<dbReference type="SMART" id="SM00304">
    <property type="entry name" value="HAMP"/>
    <property type="match status" value="1"/>
</dbReference>
<dbReference type="SUPFAM" id="SSF47384">
    <property type="entry name" value="Homodimeric domain of signal transducing histidine kinase"/>
    <property type="match status" value="1"/>
</dbReference>
<feature type="domain" description="PAS" evidence="15">
    <location>
        <begin position="252"/>
        <end position="293"/>
    </location>
</feature>
<evidence type="ECO:0000256" key="6">
    <source>
        <dbReference type="ARBA" id="ARBA00022692"/>
    </source>
</evidence>
<evidence type="ECO:0000256" key="4">
    <source>
        <dbReference type="ARBA" id="ARBA00022553"/>
    </source>
</evidence>
<evidence type="ECO:0000313" key="18">
    <source>
        <dbReference type="Proteomes" id="UP000746471"/>
    </source>
</evidence>
<evidence type="ECO:0000313" key="17">
    <source>
        <dbReference type="EMBL" id="MBS7527202.1"/>
    </source>
</evidence>
<dbReference type="InterPro" id="IPR005467">
    <property type="entry name" value="His_kinase_dom"/>
</dbReference>
<dbReference type="Pfam" id="PF00672">
    <property type="entry name" value="HAMP"/>
    <property type="match status" value="1"/>
</dbReference>
<dbReference type="SMART" id="SM00388">
    <property type="entry name" value="HisKA"/>
    <property type="match status" value="1"/>
</dbReference>
<keyword evidence="18" id="KW-1185">Reference proteome</keyword>
<dbReference type="SUPFAM" id="SSF158472">
    <property type="entry name" value="HAMP domain-like"/>
    <property type="match status" value="1"/>
</dbReference>
<keyword evidence="8" id="KW-0418">Kinase</keyword>
<dbReference type="PROSITE" id="PS50109">
    <property type="entry name" value="HIS_KIN"/>
    <property type="match status" value="1"/>
</dbReference>
<evidence type="ECO:0000256" key="5">
    <source>
        <dbReference type="ARBA" id="ARBA00022679"/>
    </source>
</evidence>
<keyword evidence="6 13" id="KW-0812">Transmembrane</keyword>
<dbReference type="InterPro" id="IPR035965">
    <property type="entry name" value="PAS-like_dom_sf"/>
</dbReference>
<evidence type="ECO:0000256" key="8">
    <source>
        <dbReference type="ARBA" id="ARBA00022777"/>
    </source>
</evidence>
<dbReference type="Proteomes" id="UP000746471">
    <property type="component" value="Unassembled WGS sequence"/>
</dbReference>
<dbReference type="CDD" id="cd00075">
    <property type="entry name" value="HATPase"/>
    <property type="match status" value="1"/>
</dbReference>
<dbReference type="InterPro" id="IPR050351">
    <property type="entry name" value="BphY/WalK/GraS-like"/>
</dbReference>
<dbReference type="SMART" id="SM00387">
    <property type="entry name" value="HATPase_c"/>
    <property type="match status" value="1"/>
</dbReference>
<sequence length="594" mass="66202">MFKSIRSRFTMIYFLLIFIAMIIAGVFIIRSFEDYNLNVASERLDDIAQIMLTELAKIQDGDLIANKNVIQASIDNHADIGLREEIYVIEQSTQQIVASSAEVGGRAVSDILSDALVVEGLLGNVMEKNIQISDSVRTKDKVYPIIDDDQLRGIIYLRYDLKDIYSSLSTTRRIILQAILTSLCVTIVISYFLSKSITDPINEITAKASKLAEGDFSQMVEVRSEDEIGELSKTFNFLSTALKASISEISSEKSKLEAIIEYMEDGLVAINAEGEIIHNNPKALALFGVEAIENEDIVGDLLSVYSSGRLSEDIGTKNITYRDKILKVNFAPYLDDSLQKAGAVFVLTDITEEERLENMRREFVANVSHELKTPLTSIKSYTETILEGMVDDPETEKTFLEVVNSEADRMSRLVRDLLELTSFDSASVKLKYAQHNINRLISNCILKVKVTADQKRQAIVKRLVDEPISAEFDYDKIEQLVLNILSNAIKYSGEEGIIEIDLKSYEKTFDLVIKDNGIGIPEEDMNRIFERFYRVDKARSRMLGGTGLGLSIAKEIAEAHGGAIGIQSVYGHGTVVTINLPYTQGVGNSETNVV</sequence>
<dbReference type="RefSeq" id="WP_213237061.1">
    <property type="nucleotide sequence ID" value="NZ_JAHBCL010000017.1"/>
</dbReference>
<evidence type="ECO:0000259" key="14">
    <source>
        <dbReference type="PROSITE" id="PS50109"/>
    </source>
</evidence>
<comment type="catalytic activity">
    <reaction evidence="1">
        <text>ATP + protein L-histidine = ADP + protein N-phospho-L-histidine.</text>
        <dbReference type="EC" id="2.7.13.3"/>
    </reaction>
</comment>
<keyword evidence="11" id="KW-0902">Two-component regulatory system</keyword>
<dbReference type="PANTHER" id="PTHR42878:SF7">
    <property type="entry name" value="SENSOR HISTIDINE KINASE GLRK"/>
    <property type="match status" value="1"/>
</dbReference>
<evidence type="ECO:0000256" key="13">
    <source>
        <dbReference type="SAM" id="Phobius"/>
    </source>
</evidence>
<keyword evidence="9" id="KW-0067">ATP-binding</keyword>
<evidence type="ECO:0000256" key="10">
    <source>
        <dbReference type="ARBA" id="ARBA00022989"/>
    </source>
</evidence>
<dbReference type="PROSITE" id="PS50112">
    <property type="entry name" value="PAS"/>
    <property type="match status" value="1"/>
</dbReference>
<keyword evidence="10 13" id="KW-1133">Transmembrane helix</keyword>
<dbReference type="InterPro" id="IPR036097">
    <property type="entry name" value="HisK_dim/P_sf"/>
</dbReference>
<dbReference type="PANTHER" id="PTHR42878">
    <property type="entry name" value="TWO-COMPONENT HISTIDINE KINASE"/>
    <property type="match status" value="1"/>
</dbReference>
<dbReference type="InterPro" id="IPR003660">
    <property type="entry name" value="HAMP_dom"/>
</dbReference>
<evidence type="ECO:0000256" key="3">
    <source>
        <dbReference type="ARBA" id="ARBA00012438"/>
    </source>
</evidence>
<dbReference type="CDD" id="cd06225">
    <property type="entry name" value="HAMP"/>
    <property type="match status" value="1"/>
</dbReference>
<evidence type="ECO:0000256" key="2">
    <source>
        <dbReference type="ARBA" id="ARBA00004141"/>
    </source>
</evidence>
<dbReference type="SUPFAM" id="SSF55785">
    <property type="entry name" value="PYP-like sensor domain (PAS domain)"/>
    <property type="match status" value="1"/>
</dbReference>
<feature type="domain" description="Histidine kinase" evidence="14">
    <location>
        <begin position="366"/>
        <end position="584"/>
    </location>
</feature>
<evidence type="ECO:0000256" key="11">
    <source>
        <dbReference type="ARBA" id="ARBA00023012"/>
    </source>
</evidence>
<evidence type="ECO:0000256" key="7">
    <source>
        <dbReference type="ARBA" id="ARBA00022741"/>
    </source>
</evidence>
<protein>
    <recommendedName>
        <fullName evidence="3">histidine kinase</fullName>
        <ecNumber evidence="3">2.7.13.3</ecNumber>
    </recommendedName>
</protein>
<keyword evidence="5" id="KW-0808">Transferase</keyword>
<evidence type="ECO:0000259" key="16">
    <source>
        <dbReference type="PROSITE" id="PS50885"/>
    </source>
</evidence>
<keyword evidence="4" id="KW-0597">Phosphoprotein</keyword>
<gene>
    <name evidence="17" type="ORF">KHM83_10970</name>
</gene>